<dbReference type="EMBL" id="CAEZTS010000280">
    <property type="protein sequence ID" value="CAB4598977.1"/>
    <property type="molecule type" value="Genomic_DNA"/>
</dbReference>
<feature type="region of interest" description="Disordered" evidence="1">
    <location>
        <begin position="107"/>
        <end position="163"/>
    </location>
</feature>
<name>A0A6J6GCV9_9ZZZZ</name>
<keyword evidence="2" id="KW-1133">Transmembrane helix</keyword>
<reference evidence="3" key="1">
    <citation type="submission" date="2020-05" db="EMBL/GenBank/DDBJ databases">
        <authorList>
            <person name="Chiriac C."/>
            <person name="Salcher M."/>
            <person name="Ghai R."/>
            <person name="Kavagutti S V."/>
        </authorList>
    </citation>
    <scope>NUCLEOTIDE SEQUENCE</scope>
</reference>
<evidence type="ECO:0000256" key="1">
    <source>
        <dbReference type="SAM" id="MobiDB-lite"/>
    </source>
</evidence>
<keyword evidence="2" id="KW-0472">Membrane</keyword>
<feature type="compositionally biased region" description="Low complexity" evidence="1">
    <location>
        <begin position="127"/>
        <end position="163"/>
    </location>
</feature>
<organism evidence="3">
    <name type="scientific">freshwater metagenome</name>
    <dbReference type="NCBI Taxonomy" id="449393"/>
    <lineage>
        <taxon>unclassified sequences</taxon>
        <taxon>metagenomes</taxon>
        <taxon>ecological metagenomes</taxon>
    </lineage>
</organism>
<protein>
    <submittedName>
        <fullName evidence="3">Unannotated protein</fullName>
    </submittedName>
</protein>
<dbReference type="SUPFAM" id="SSF53850">
    <property type="entry name" value="Periplasmic binding protein-like II"/>
    <property type="match status" value="1"/>
</dbReference>
<evidence type="ECO:0000256" key="2">
    <source>
        <dbReference type="SAM" id="Phobius"/>
    </source>
</evidence>
<gene>
    <name evidence="3" type="ORF">UFOPK1722_02084</name>
</gene>
<evidence type="ECO:0000313" key="3">
    <source>
        <dbReference type="EMBL" id="CAB4598977.1"/>
    </source>
</evidence>
<feature type="transmembrane region" description="Helical" evidence="2">
    <location>
        <begin position="179"/>
        <end position="198"/>
    </location>
</feature>
<sequence>MAGLLKPDGSVVLPTEDAIARGVADADVSPSGVLIADPTPEDPLAYPMVKVDYAMVPKTFDTPAKIADVKRVLSYAVGDGQSLLPSGYVALPEAMRAITRNIVAGIGAPTTTTTRPPAPPTTRPRYRPSATVAVVEETTTTSTSTSTTIARTTTTEPAPITVPEPRFEQSMGATSGSSALMLGLGGLSGAAILGTAPWRRWLRRREKGES</sequence>
<keyword evidence="2" id="KW-0812">Transmembrane</keyword>
<accession>A0A6J6GCV9</accession>
<proteinExistence type="predicted"/>
<dbReference type="Gene3D" id="3.40.190.10">
    <property type="entry name" value="Periplasmic binding protein-like II"/>
    <property type="match status" value="2"/>
</dbReference>
<dbReference type="AlphaFoldDB" id="A0A6J6GCV9"/>